<evidence type="ECO:0000256" key="1">
    <source>
        <dbReference type="SAM" id="MobiDB-lite"/>
    </source>
</evidence>
<dbReference type="GO" id="GO:0003677">
    <property type="term" value="F:DNA binding"/>
    <property type="evidence" value="ECO:0007669"/>
    <property type="project" value="UniProtKB-KW"/>
</dbReference>
<evidence type="ECO:0000313" key="2">
    <source>
        <dbReference type="EMBL" id="KAF5908335.1"/>
    </source>
</evidence>
<evidence type="ECO:0000313" key="3">
    <source>
        <dbReference type="Proteomes" id="UP000727407"/>
    </source>
</evidence>
<dbReference type="EMBL" id="QNUK01000013">
    <property type="protein sequence ID" value="KAF5908335.1"/>
    <property type="molecule type" value="Genomic_DNA"/>
</dbReference>
<keyword evidence="3" id="KW-1185">Reference proteome</keyword>
<keyword evidence="2" id="KW-0238">DNA-binding</keyword>
<comment type="caution">
    <text evidence="2">The sequence shown here is derived from an EMBL/GenBank/DDBJ whole genome shotgun (WGS) entry which is preliminary data.</text>
</comment>
<protein>
    <submittedName>
        <fullName evidence="2">Myb/SANT-like DNA-binding domain-containing protein 1</fullName>
    </submittedName>
</protein>
<proteinExistence type="predicted"/>
<dbReference type="AlphaFoldDB" id="A0A8J4U7N7"/>
<name>A0A8J4U7N7_CLAMG</name>
<feature type="region of interest" description="Disordered" evidence="1">
    <location>
        <begin position="38"/>
        <end position="64"/>
    </location>
</feature>
<sequence length="148" mass="17001">MEAEKVLIITPLFITAMLLPHGRLIGGREKKIHRFTVETEEEEESGKKRALNQANQSGEMRRVPCGTAPPDWPRFLSLTSILPAEYTGSKESAQYEDFSSRCPFILHRPFCTVSMNWRSLQDVVAIKKMDRHFYGLLPRETNVPINMH</sequence>
<gene>
    <name evidence="2" type="primary">msantd1</name>
    <name evidence="2" type="ORF">DAT39_001746</name>
</gene>
<accession>A0A8J4U7N7</accession>
<dbReference type="Proteomes" id="UP000727407">
    <property type="component" value="Unassembled WGS sequence"/>
</dbReference>
<organism evidence="2 3">
    <name type="scientific">Clarias magur</name>
    <name type="common">Asian catfish</name>
    <name type="synonym">Macropteronotus magur</name>
    <dbReference type="NCBI Taxonomy" id="1594786"/>
    <lineage>
        <taxon>Eukaryota</taxon>
        <taxon>Metazoa</taxon>
        <taxon>Chordata</taxon>
        <taxon>Craniata</taxon>
        <taxon>Vertebrata</taxon>
        <taxon>Euteleostomi</taxon>
        <taxon>Actinopterygii</taxon>
        <taxon>Neopterygii</taxon>
        <taxon>Teleostei</taxon>
        <taxon>Ostariophysi</taxon>
        <taxon>Siluriformes</taxon>
        <taxon>Clariidae</taxon>
        <taxon>Clarias</taxon>
    </lineage>
</organism>
<reference evidence="2" key="1">
    <citation type="submission" date="2020-07" db="EMBL/GenBank/DDBJ databases">
        <title>Clarias magur genome sequencing, assembly and annotation.</title>
        <authorList>
            <person name="Kushwaha B."/>
            <person name="Kumar R."/>
            <person name="Das P."/>
            <person name="Joshi C.G."/>
            <person name="Kumar D."/>
            <person name="Nagpure N.S."/>
            <person name="Pandey M."/>
            <person name="Agarwal S."/>
            <person name="Srivastava S."/>
            <person name="Singh M."/>
            <person name="Sahoo L."/>
            <person name="Jayasankar P."/>
            <person name="Meher P.K."/>
            <person name="Koringa P.G."/>
            <person name="Iquebal M.A."/>
            <person name="Das S.P."/>
            <person name="Bit A."/>
            <person name="Patnaik S."/>
            <person name="Patel N."/>
            <person name="Shah T.M."/>
            <person name="Hinsu A."/>
            <person name="Jena J.K."/>
        </authorList>
    </citation>
    <scope>NUCLEOTIDE SEQUENCE</scope>
    <source>
        <strain evidence="2">CIFAMagur01</strain>
        <tissue evidence="2">Testis</tissue>
    </source>
</reference>